<evidence type="ECO:0000256" key="3">
    <source>
        <dbReference type="ARBA" id="ARBA00022692"/>
    </source>
</evidence>
<keyword evidence="5 6" id="KW-0472">Membrane</keyword>
<evidence type="ECO:0000313" key="8">
    <source>
        <dbReference type="Proteomes" id="UP000321734"/>
    </source>
</evidence>
<dbReference type="CDD" id="cd13125">
    <property type="entry name" value="MATE_like_10"/>
    <property type="match status" value="1"/>
</dbReference>
<feature type="transmembrane region" description="Helical" evidence="6">
    <location>
        <begin position="89"/>
        <end position="112"/>
    </location>
</feature>
<evidence type="ECO:0000256" key="4">
    <source>
        <dbReference type="ARBA" id="ARBA00022989"/>
    </source>
</evidence>
<protein>
    <submittedName>
        <fullName evidence="7">O-antigen translocase</fullName>
    </submittedName>
</protein>
<dbReference type="Pfam" id="PF13440">
    <property type="entry name" value="Polysacc_synt_3"/>
    <property type="match status" value="1"/>
</dbReference>
<dbReference type="GO" id="GO:0009246">
    <property type="term" value="P:enterobacterial common antigen biosynthetic process"/>
    <property type="evidence" value="ECO:0007669"/>
    <property type="project" value="InterPro"/>
</dbReference>
<keyword evidence="3 6" id="KW-0812">Transmembrane</keyword>
<dbReference type="RefSeq" id="WP_146888670.1">
    <property type="nucleotide sequence ID" value="NZ_VORX01000001.1"/>
</dbReference>
<evidence type="ECO:0000256" key="5">
    <source>
        <dbReference type="ARBA" id="ARBA00023136"/>
    </source>
</evidence>
<feature type="transmembrane region" description="Helical" evidence="6">
    <location>
        <begin position="132"/>
        <end position="150"/>
    </location>
</feature>
<dbReference type="InterPro" id="IPR050833">
    <property type="entry name" value="Poly_Biosynth_Transport"/>
</dbReference>
<organism evidence="7 8">
    <name type="scientific">Gelidibacter salicanalis</name>
    <dbReference type="NCBI Taxonomy" id="291193"/>
    <lineage>
        <taxon>Bacteria</taxon>
        <taxon>Pseudomonadati</taxon>
        <taxon>Bacteroidota</taxon>
        <taxon>Flavobacteriia</taxon>
        <taxon>Flavobacteriales</taxon>
        <taxon>Flavobacteriaceae</taxon>
        <taxon>Gelidibacter</taxon>
    </lineage>
</organism>
<feature type="transmembrane region" description="Helical" evidence="6">
    <location>
        <begin position="345"/>
        <end position="363"/>
    </location>
</feature>
<dbReference type="OrthoDB" id="9769862at2"/>
<evidence type="ECO:0000256" key="2">
    <source>
        <dbReference type="ARBA" id="ARBA00022475"/>
    </source>
</evidence>
<feature type="transmembrane region" description="Helical" evidence="6">
    <location>
        <begin position="162"/>
        <end position="180"/>
    </location>
</feature>
<feature type="transmembrane region" description="Helical" evidence="6">
    <location>
        <begin position="304"/>
        <end position="325"/>
    </location>
</feature>
<feature type="transmembrane region" description="Helical" evidence="6">
    <location>
        <begin position="375"/>
        <end position="396"/>
    </location>
</feature>
<keyword evidence="2" id="KW-1003">Cell membrane</keyword>
<name>A0A5C7AVE8_9FLAO</name>
<comment type="subcellular location">
    <subcellularLocation>
        <location evidence="1">Cell membrane</location>
        <topology evidence="1">Multi-pass membrane protein</topology>
    </subcellularLocation>
</comment>
<keyword evidence="4 6" id="KW-1133">Transmembrane helix</keyword>
<feature type="transmembrane region" description="Helical" evidence="6">
    <location>
        <begin position="402"/>
        <end position="420"/>
    </location>
</feature>
<feature type="transmembrane region" description="Helical" evidence="6">
    <location>
        <begin position="228"/>
        <end position="254"/>
    </location>
</feature>
<keyword evidence="8" id="KW-1185">Reference proteome</keyword>
<dbReference type="InterPro" id="IPR044550">
    <property type="entry name" value="WzxE"/>
</dbReference>
<dbReference type="EMBL" id="VORX01000001">
    <property type="protein sequence ID" value="TXE10515.1"/>
    <property type="molecule type" value="Genomic_DNA"/>
</dbReference>
<sequence>MKRILHHLHSNLLLKIASFNSVAVLLRVLAGFVTSKAIAVFIGAEGLALIGNLRNFLTTTESFSTLGFSNGIVKYVAELKEDHSKLTEAVITILIAVLIATLIISTLLFVYADGLSLFIFGASQPFGFIIELLAFALPFSSLNIVLVAIINGLSKYKTVVKINILSQVIGVSTTLFLIWTSQLEGALMAAVLLPGFLFFVTLFSFFQIKELLKGLTLSHLNFRFLKNLSAYSLMALFSAAVMPLVVVCVRNYLIDQVSLQDAGYWEAIRRISNYYVMFVSSLLALYILPRFAEITNAFEFRKEILHFYKTVLPVFALALIGIYIFRSLIVQLIFTEEFLPVTHLFKWQLLGDFLKVISSVIAYQLIAKKMVYQYIGIELFSMLNLFVSSMYLIDWFGVEGAVMAHFVNFALHALVILTVFRKELFSRENFKL</sequence>
<evidence type="ECO:0000313" key="7">
    <source>
        <dbReference type="EMBL" id="TXE10515.1"/>
    </source>
</evidence>
<comment type="caution">
    <text evidence="7">The sequence shown here is derived from an EMBL/GenBank/DDBJ whole genome shotgun (WGS) entry which is preliminary data.</text>
</comment>
<evidence type="ECO:0000256" key="6">
    <source>
        <dbReference type="SAM" id="Phobius"/>
    </source>
</evidence>
<feature type="transmembrane region" description="Helical" evidence="6">
    <location>
        <begin position="274"/>
        <end position="292"/>
    </location>
</feature>
<feature type="transmembrane region" description="Helical" evidence="6">
    <location>
        <begin position="186"/>
        <end position="208"/>
    </location>
</feature>
<dbReference type="PANTHER" id="PTHR30250">
    <property type="entry name" value="PST FAMILY PREDICTED COLANIC ACID TRANSPORTER"/>
    <property type="match status" value="1"/>
</dbReference>
<dbReference type="AlphaFoldDB" id="A0A5C7AVE8"/>
<evidence type="ECO:0000256" key="1">
    <source>
        <dbReference type="ARBA" id="ARBA00004651"/>
    </source>
</evidence>
<dbReference type="PANTHER" id="PTHR30250:SF30">
    <property type="entry name" value="LIPID III FLIPPASE"/>
    <property type="match status" value="1"/>
</dbReference>
<accession>A0A5C7AVE8</accession>
<reference evidence="7 8" key="1">
    <citation type="submission" date="2019-08" db="EMBL/GenBank/DDBJ databases">
        <title>Genome sequence of Gelidibacter salicanalis IC162T.</title>
        <authorList>
            <person name="Bowman J.P."/>
        </authorList>
    </citation>
    <scope>NUCLEOTIDE SEQUENCE [LARGE SCALE GENOMIC DNA]</scope>
    <source>
        <strain evidence="7 8">IC162</strain>
    </source>
</reference>
<gene>
    <name evidence="7" type="ORF">ES711_01000</name>
</gene>
<proteinExistence type="predicted"/>
<dbReference type="Proteomes" id="UP000321734">
    <property type="component" value="Unassembled WGS sequence"/>
</dbReference>
<dbReference type="GO" id="GO:0005886">
    <property type="term" value="C:plasma membrane"/>
    <property type="evidence" value="ECO:0007669"/>
    <property type="project" value="UniProtKB-SubCell"/>
</dbReference>
<feature type="transmembrane region" description="Helical" evidence="6">
    <location>
        <begin position="38"/>
        <end position="57"/>
    </location>
</feature>